<keyword evidence="3" id="KW-1185">Reference proteome</keyword>
<organism evidence="2 3">
    <name type="scientific">Phocaeicola coprophilus DSM 18228 = JCM 13818</name>
    <dbReference type="NCBI Taxonomy" id="547042"/>
    <lineage>
        <taxon>Bacteria</taxon>
        <taxon>Pseudomonadati</taxon>
        <taxon>Bacteroidota</taxon>
        <taxon>Bacteroidia</taxon>
        <taxon>Bacteroidales</taxon>
        <taxon>Bacteroidaceae</taxon>
        <taxon>Phocaeicola</taxon>
    </lineage>
</organism>
<evidence type="ECO:0000313" key="2">
    <source>
        <dbReference type="EMBL" id="EEF75547.1"/>
    </source>
</evidence>
<reference evidence="2 3" key="1">
    <citation type="submission" date="2008-12" db="EMBL/GenBank/DDBJ databases">
        <authorList>
            <person name="Fulton L."/>
            <person name="Clifton S."/>
            <person name="Fulton B."/>
            <person name="Xu J."/>
            <person name="Minx P."/>
            <person name="Pepin K.H."/>
            <person name="Johnson M."/>
            <person name="Bhonagiri V."/>
            <person name="Nash W.E."/>
            <person name="Mardis E.R."/>
            <person name="Wilson R.K."/>
        </authorList>
    </citation>
    <scope>NUCLEOTIDE SEQUENCE [LARGE SCALE GENOMIC DNA]</scope>
    <source>
        <strain evidence="2 3">DSM 18228</strain>
    </source>
</reference>
<dbReference type="Proteomes" id="UP000014073">
    <property type="component" value="Unassembled WGS sequence"/>
</dbReference>
<dbReference type="AlphaFoldDB" id="S0F762"/>
<keyword evidence="1" id="KW-1133">Transmembrane helix</keyword>
<dbReference type="EMBL" id="ACBW01000082">
    <property type="protein sequence ID" value="EEF75547.1"/>
    <property type="molecule type" value="Genomic_DNA"/>
</dbReference>
<dbReference type="PROSITE" id="PS51257">
    <property type="entry name" value="PROKAR_LIPOPROTEIN"/>
    <property type="match status" value="1"/>
</dbReference>
<comment type="caution">
    <text evidence="2">The sequence shown here is derived from an EMBL/GenBank/DDBJ whole genome shotgun (WGS) entry which is preliminary data.</text>
</comment>
<evidence type="ECO:0000256" key="1">
    <source>
        <dbReference type="SAM" id="Phobius"/>
    </source>
</evidence>
<accession>S0F762</accession>
<protein>
    <recommendedName>
        <fullName evidence="4">Lipoprotein</fullName>
    </recommendedName>
</protein>
<gene>
    <name evidence="2" type="ORF">BACCOPRO_01036</name>
</gene>
<evidence type="ECO:0008006" key="4">
    <source>
        <dbReference type="Google" id="ProtNLM"/>
    </source>
</evidence>
<dbReference type="STRING" id="547042.BACCOPRO_01036"/>
<evidence type="ECO:0000313" key="3">
    <source>
        <dbReference type="Proteomes" id="UP000014073"/>
    </source>
</evidence>
<feature type="transmembrane region" description="Helical" evidence="1">
    <location>
        <begin position="12"/>
        <end position="36"/>
    </location>
</feature>
<feature type="transmembrane region" description="Helical" evidence="1">
    <location>
        <begin position="56"/>
        <end position="79"/>
    </location>
</feature>
<proteinExistence type="predicted"/>
<keyword evidence="1" id="KW-0472">Membrane</keyword>
<keyword evidence="1" id="KW-0812">Transmembrane</keyword>
<sequence>MESNRIDGIMKNWVYRLAAWFAGGLLLGCVVATVMVDDPVVPAGLQGKQWIWLSEALLVALPFWAAGGILNFVSQCILYQRSRNGC</sequence>
<name>S0F762_9BACT</name>
<dbReference type="HOGENOM" id="CLU_2491292_0_0_10"/>